<dbReference type="EMBL" id="CAJNOC010000529">
    <property type="protein sequence ID" value="CAF0772754.1"/>
    <property type="molecule type" value="Genomic_DNA"/>
</dbReference>
<dbReference type="Proteomes" id="UP000663879">
    <property type="component" value="Unassembled WGS sequence"/>
</dbReference>
<evidence type="ECO:0000256" key="9">
    <source>
        <dbReference type="SAM" id="Phobius"/>
    </source>
</evidence>
<evidence type="ECO:0000256" key="4">
    <source>
        <dbReference type="ARBA" id="ARBA00023040"/>
    </source>
</evidence>
<evidence type="ECO:0000313" key="11">
    <source>
        <dbReference type="EMBL" id="CAF0772754.1"/>
    </source>
</evidence>
<organism evidence="11 12">
    <name type="scientific">Brachionus calyciflorus</name>
    <dbReference type="NCBI Taxonomy" id="104777"/>
    <lineage>
        <taxon>Eukaryota</taxon>
        <taxon>Metazoa</taxon>
        <taxon>Spiralia</taxon>
        <taxon>Gnathifera</taxon>
        <taxon>Rotifera</taxon>
        <taxon>Eurotatoria</taxon>
        <taxon>Monogononta</taxon>
        <taxon>Pseudotrocha</taxon>
        <taxon>Ploima</taxon>
        <taxon>Brachionidae</taxon>
        <taxon>Brachionus</taxon>
    </lineage>
</organism>
<gene>
    <name evidence="11" type="ORF">OXX778_LOCUS5042</name>
</gene>
<evidence type="ECO:0000256" key="6">
    <source>
        <dbReference type="ARBA" id="ARBA00023170"/>
    </source>
</evidence>
<dbReference type="PROSITE" id="PS50262">
    <property type="entry name" value="G_PROTEIN_RECEP_F1_2"/>
    <property type="match status" value="1"/>
</dbReference>
<feature type="transmembrane region" description="Helical" evidence="9">
    <location>
        <begin position="81"/>
        <end position="108"/>
    </location>
</feature>
<feature type="transmembrane region" description="Helical" evidence="9">
    <location>
        <begin position="46"/>
        <end position="69"/>
    </location>
</feature>
<evidence type="ECO:0000259" key="10">
    <source>
        <dbReference type="PROSITE" id="PS50262"/>
    </source>
</evidence>
<comment type="caution">
    <text evidence="11">The sequence shown here is derived from an EMBL/GenBank/DDBJ whole genome shotgun (WGS) entry which is preliminary data.</text>
</comment>
<evidence type="ECO:0000256" key="8">
    <source>
        <dbReference type="RuleBase" id="RU000688"/>
    </source>
</evidence>
<dbReference type="AlphaFoldDB" id="A0A813QY72"/>
<dbReference type="SUPFAM" id="SSF81321">
    <property type="entry name" value="Family A G protein-coupled receptor-like"/>
    <property type="match status" value="1"/>
</dbReference>
<sequence length="304" mass="35709">MLNDTINFLNKTLGIISLLLFVFGIIGNLLAYMVCRRKALKNISTFKFIMLICINDIFGISVWNLDIFLNAFFDFVHESLSWWWCKICVFLQYFCLQYSAWILVCLSVDRYLKVRINSWRKIYSTSKNTATISFIVGLLIFIVNSHLLILNGYSDNKNGTEIVRCYSPKFFFNHISYIPFWHKVHVYLYSIIPFCILLVINSLLIFKSLKPVQQIGLVSKRRKEKSKTLTYTIVALILMFFCSSLPYSIVTAYWYMELIGRPIGVLILNALSVLSFSYHSLNFVIFLFTNVKFWQECQLMFKRK</sequence>
<dbReference type="PRINTS" id="PR00237">
    <property type="entry name" value="GPCRRHODOPSN"/>
</dbReference>
<dbReference type="OrthoDB" id="9983318at2759"/>
<proteinExistence type="inferred from homology"/>
<dbReference type="PANTHER" id="PTHR24243">
    <property type="entry name" value="G-PROTEIN COUPLED RECEPTOR"/>
    <property type="match status" value="1"/>
</dbReference>
<dbReference type="Pfam" id="PF00001">
    <property type="entry name" value="7tm_1"/>
    <property type="match status" value="1"/>
</dbReference>
<evidence type="ECO:0000256" key="1">
    <source>
        <dbReference type="ARBA" id="ARBA00004141"/>
    </source>
</evidence>
<dbReference type="GO" id="GO:0004930">
    <property type="term" value="F:G protein-coupled receptor activity"/>
    <property type="evidence" value="ECO:0007669"/>
    <property type="project" value="UniProtKB-KW"/>
</dbReference>
<dbReference type="PROSITE" id="PS00237">
    <property type="entry name" value="G_PROTEIN_RECEP_F1_1"/>
    <property type="match status" value="1"/>
</dbReference>
<feature type="transmembrane region" description="Helical" evidence="9">
    <location>
        <begin position="276"/>
        <end position="294"/>
    </location>
</feature>
<feature type="transmembrane region" description="Helical" evidence="9">
    <location>
        <begin position="229"/>
        <end position="256"/>
    </location>
</feature>
<keyword evidence="4 8" id="KW-0297">G-protein coupled receptor</keyword>
<name>A0A813QY72_9BILA</name>
<dbReference type="InterPro" id="IPR000276">
    <property type="entry name" value="GPCR_Rhodpsn"/>
</dbReference>
<feature type="transmembrane region" description="Helical" evidence="9">
    <location>
        <begin position="12"/>
        <end position="34"/>
    </location>
</feature>
<evidence type="ECO:0000256" key="5">
    <source>
        <dbReference type="ARBA" id="ARBA00023136"/>
    </source>
</evidence>
<accession>A0A813QY72</accession>
<comment type="similarity">
    <text evidence="8">Belongs to the G-protein coupled receptor 1 family.</text>
</comment>
<dbReference type="PANTHER" id="PTHR24243:SF230">
    <property type="entry name" value="G-PROTEIN COUPLED RECEPTORS FAMILY 1 PROFILE DOMAIN-CONTAINING PROTEIN"/>
    <property type="match status" value="1"/>
</dbReference>
<dbReference type="InterPro" id="IPR017452">
    <property type="entry name" value="GPCR_Rhodpsn_7TM"/>
</dbReference>
<evidence type="ECO:0000313" key="12">
    <source>
        <dbReference type="Proteomes" id="UP000663879"/>
    </source>
</evidence>
<feature type="domain" description="G-protein coupled receptors family 1 profile" evidence="10">
    <location>
        <begin position="27"/>
        <end position="286"/>
    </location>
</feature>
<dbReference type="GO" id="GO:0005886">
    <property type="term" value="C:plasma membrane"/>
    <property type="evidence" value="ECO:0007669"/>
    <property type="project" value="TreeGrafter"/>
</dbReference>
<dbReference type="Gene3D" id="1.20.1070.10">
    <property type="entry name" value="Rhodopsin 7-helix transmembrane proteins"/>
    <property type="match status" value="1"/>
</dbReference>
<feature type="transmembrane region" description="Helical" evidence="9">
    <location>
        <begin position="129"/>
        <end position="149"/>
    </location>
</feature>
<evidence type="ECO:0000256" key="2">
    <source>
        <dbReference type="ARBA" id="ARBA00022692"/>
    </source>
</evidence>
<evidence type="ECO:0000256" key="3">
    <source>
        <dbReference type="ARBA" id="ARBA00022989"/>
    </source>
</evidence>
<feature type="transmembrane region" description="Helical" evidence="9">
    <location>
        <begin position="186"/>
        <end position="209"/>
    </location>
</feature>
<protein>
    <recommendedName>
        <fullName evidence="10">G-protein coupled receptors family 1 profile domain-containing protein</fullName>
    </recommendedName>
</protein>
<keyword evidence="3 9" id="KW-1133">Transmembrane helix</keyword>
<comment type="subcellular location">
    <subcellularLocation>
        <location evidence="1">Membrane</location>
        <topology evidence="1">Multi-pass membrane protein</topology>
    </subcellularLocation>
</comment>
<reference evidence="11" key="1">
    <citation type="submission" date="2021-02" db="EMBL/GenBank/DDBJ databases">
        <authorList>
            <person name="Nowell W R."/>
        </authorList>
    </citation>
    <scope>NUCLEOTIDE SEQUENCE</scope>
    <source>
        <strain evidence="11">Ploen Becks lab</strain>
    </source>
</reference>
<keyword evidence="12" id="KW-1185">Reference proteome</keyword>
<keyword evidence="5 9" id="KW-0472">Membrane</keyword>
<keyword evidence="6 8" id="KW-0675">Receptor</keyword>
<evidence type="ECO:0000256" key="7">
    <source>
        <dbReference type="ARBA" id="ARBA00023224"/>
    </source>
</evidence>
<keyword evidence="7 8" id="KW-0807">Transducer</keyword>
<keyword evidence="2 8" id="KW-0812">Transmembrane</keyword>